<dbReference type="PANTHER" id="PTHR43162">
    <property type="match status" value="1"/>
</dbReference>
<reference evidence="3" key="1">
    <citation type="journal article" date="2019" name="Int. J. Syst. Evol. Microbiol.">
        <title>The Global Catalogue of Microorganisms (GCM) 10K type strain sequencing project: providing services to taxonomists for standard genome sequencing and annotation.</title>
        <authorList>
            <consortium name="The Broad Institute Genomics Platform"/>
            <consortium name="The Broad Institute Genome Sequencing Center for Infectious Disease"/>
            <person name="Wu L."/>
            <person name="Ma J."/>
        </authorList>
    </citation>
    <scope>NUCLEOTIDE SEQUENCE [LARGE SCALE GENOMIC DNA]</scope>
    <source>
        <strain evidence="3">CGMCC 4.7241</strain>
    </source>
</reference>
<dbReference type="InterPro" id="IPR051604">
    <property type="entry name" value="Ergot_Alk_Oxidoreductase"/>
</dbReference>
<dbReference type="EMBL" id="JBHRZH010000041">
    <property type="protein sequence ID" value="MFC3765601.1"/>
    <property type="molecule type" value="Genomic_DNA"/>
</dbReference>
<dbReference type="Gene3D" id="3.40.50.720">
    <property type="entry name" value="NAD(P)-binding Rossmann-like Domain"/>
    <property type="match status" value="1"/>
</dbReference>
<comment type="caution">
    <text evidence="2">The sequence shown here is derived from an EMBL/GenBank/DDBJ whole genome shotgun (WGS) entry which is preliminary data.</text>
</comment>
<dbReference type="PANTHER" id="PTHR43162:SF1">
    <property type="entry name" value="PRESTALK A DIFFERENTIATION PROTEIN A"/>
    <property type="match status" value="1"/>
</dbReference>
<organism evidence="2 3">
    <name type="scientific">Tenggerimyces flavus</name>
    <dbReference type="NCBI Taxonomy" id="1708749"/>
    <lineage>
        <taxon>Bacteria</taxon>
        <taxon>Bacillati</taxon>
        <taxon>Actinomycetota</taxon>
        <taxon>Actinomycetes</taxon>
        <taxon>Propionibacteriales</taxon>
        <taxon>Nocardioidaceae</taxon>
        <taxon>Tenggerimyces</taxon>
    </lineage>
</organism>
<dbReference type="RefSeq" id="WP_205116556.1">
    <property type="nucleotide sequence ID" value="NZ_JAFBCM010000001.1"/>
</dbReference>
<dbReference type="Pfam" id="PF13460">
    <property type="entry name" value="NAD_binding_10"/>
    <property type="match status" value="1"/>
</dbReference>
<dbReference type="SUPFAM" id="SSF51735">
    <property type="entry name" value="NAD(P)-binding Rossmann-fold domains"/>
    <property type="match status" value="1"/>
</dbReference>
<dbReference type="InterPro" id="IPR016040">
    <property type="entry name" value="NAD(P)-bd_dom"/>
</dbReference>
<proteinExistence type="predicted"/>
<protein>
    <submittedName>
        <fullName evidence="2">NAD(P)H-binding protein</fullName>
    </submittedName>
</protein>
<accession>A0ABV7YK97</accession>
<keyword evidence="3" id="KW-1185">Reference proteome</keyword>
<dbReference type="InterPro" id="IPR036291">
    <property type="entry name" value="NAD(P)-bd_dom_sf"/>
</dbReference>
<sequence length="273" mass="29158">MTILITGATGNVGRPLVEQLLSAGHRVRALTRNPPHANLPAEAEVVAGDLGDVSTLAEAFAGVTALHLIGFGSDYEPLTNAPDIVDLAVSAGVQKATILRGDVEKGPVEVAVEASPLEWTFLSPVEFMANTLEWAETIKAEGVVREGFVTMRSAMVHEADIASVAAAVLTSDGHAKQDYFLTGPEALTPPEKVRTISEGLGRDIAFVELTEEEVVASWRAAGFSDTDVEYFRMVRTNPPEAAYTPLPTVEQVTGVPARTYAQWVKENAASFTR</sequence>
<feature type="domain" description="NAD(P)-binding" evidence="1">
    <location>
        <begin position="7"/>
        <end position="95"/>
    </location>
</feature>
<name>A0ABV7YK97_9ACTN</name>
<dbReference type="Gene3D" id="3.90.25.10">
    <property type="entry name" value="UDP-galactose 4-epimerase, domain 1"/>
    <property type="match status" value="1"/>
</dbReference>
<evidence type="ECO:0000313" key="3">
    <source>
        <dbReference type="Proteomes" id="UP001595699"/>
    </source>
</evidence>
<gene>
    <name evidence="2" type="ORF">ACFOUW_32535</name>
</gene>
<evidence type="ECO:0000313" key="2">
    <source>
        <dbReference type="EMBL" id="MFC3765601.1"/>
    </source>
</evidence>
<dbReference type="Proteomes" id="UP001595699">
    <property type="component" value="Unassembled WGS sequence"/>
</dbReference>
<evidence type="ECO:0000259" key="1">
    <source>
        <dbReference type="Pfam" id="PF13460"/>
    </source>
</evidence>